<dbReference type="PANTHER" id="PTHR37314:SF4">
    <property type="entry name" value="UPF0700 TRANSMEMBRANE PROTEIN YOAK"/>
    <property type="match status" value="1"/>
</dbReference>
<proteinExistence type="predicted"/>
<protein>
    <submittedName>
        <fullName evidence="3">DUF1275 family protein</fullName>
    </submittedName>
</protein>
<evidence type="ECO:0000313" key="3">
    <source>
        <dbReference type="EMBL" id="MCS5732783.1"/>
    </source>
</evidence>
<keyword evidence="4" id="KW-1185">Reference proteome</keyword>
<feature type="chain" id="PRO_5045956751" evidence="2">
    <location>
        <begin position="18"/>
        <end position="235"/>
    </location>
</feature>
<name>A0ABT2GXU6_9MICO</name>
<comment type="caution">
    <text evidence="3">The sequence shown here is derived from an EMBL/GenBank/DDBJ whole genome shotgun (WGS) entry which is preliminary data.</text>
</comment>
<feature type="transmembrane region" description="Helical" evidence="1">
    <location>
        <begin position="173"/>
        <end position="193"/>
    </location>
</feature>
<dbReference type="InterPro" id="IPR010699">
    <property type="entry name" value="DUF1275"/>
</dbReference>
<feature type="signal peptide" evidence="2">
    <location>
        <begin position="1"/>
        <end position="17"/>
    </location>
</feature>
<reference evidence="3" key="1">
    <citation type="submission" date="2022-08" db="EMBL/GenBank/DDBJ databases">
        <authorList>
            <person name="Deng Y."/>
            <person name="Han X.-F."/>
            <person name="Zhang Y.-Q."/>
        </authorList>
    </citation>
    <scope>NUCLEOTIDE SEQUENCE</scope>
    <source>
        <strain evidence="3">CPCC 203386</strain>
    </source>
</reference>
<keyword evidence="1" id="KW-0472">Membrane</keyword>
<sequence length="235" mass="24059">MRRLHVALVLLSFGAGAADAFAFLALSGTFTANMTGNLVLAALFTKPAYVTTLLCALVAIAAFAVVLYSGFRWTKNAESAEASKRMSIRQLLVPSLLAQAVVVALWLLVWRHLPLAVEFVVIALSAGALALQTVAAKKLTDIDGITTTYVTGTLTTTMQALAERSDRGQGIRVLSIVALPAGALACTALLQLVPWVGPLLPFVISGVATAIAFAAEPPAAAPAPAGAAAPAPAGA</sequence>
<feature type="transmembrane region" description="Helical" evidence="1">
    <location>
        <begin position="115"/>
        <end position="135"/>
    </location>
</feature>
<dbReference type="Proteomes" id="UP001165586">
    <property type="component" value="Unassembled WGS sequence"/>
</dbReference>
<organism evidence="3 4">
    <name type="scientific">Herbiconiux daphne</name>
    <dbReference type="NCBI Taxonomy" id="2970914"/>
    <lineage>
        <taxon>Bacteria</taxon>
        <taxon>Bacillati</taxon>
        <taxon>Actinomycetota</taxon>
        <taxon>Actinomycetes</taxon>
        <taxon>Micrococcales</taxon>
        <taxon>Microbacteriaceae</taxon>
        <taxon>Herbiconiux</taxon>
    </lineage>
</organism>
<feature type="transmembrane region" description="Helical" evidence="1">
    <location>
        <begin position="91"/>
        <end position="109"/>
    </location>
</feature>
<accession>A0ABT2GXU6</accession>
<feature type="transmembrane region" description="Helical" evidence="1">
    <location>
        <begin position="51"/>
        <end position="71"/>
    </location>
</feature>
<dbReference type="EMBL" id="JANLCJ010000001">
    <property type="protein sequence ID" value="MCS5732783.1"/>
    <property type="molecule type" value="Genomic_DNA"/>
</dbReference>
<dbReference type="PANTHER" id="PTHR37314">
    <property type="entry name" value="SLR0142 PROTEIN"/>
    <property type="match status" value="1"/>
</dbReference>
<dbReference type="RefSeq" id="WP_259537438.1">
    <property type="nucleotide sequence ID" value="NZ_JANLCJ010000001.1"/>
</dbReference>
<evidence type="ECO:0000256" key="2">
    <source>
        <dbReference type="SAM" id="SignalP"/>
    </source>
</evidence>
<keyword evidence="1" id="KW-1133">Transmembrane helix</keyword>
<gene>
    <name evidence="3" type="ORF">N1032_03380</name>
</gene>
<evidence type="ECO:0000256" key="1">
    <source>
        <dbReference type="SAM" id="Phobius"/>
    </source>
</evidence>
<dbReference type="Pfam" id="PF06912">
    <property type="entry name" value="DUF1275"/>
    <property type="match status" value="1"/>
</dbReference>
<keyword evidence="1" id="KW-0812">Transmembrane</keyword>
<keyword evidence="2" id="KW-0732">Signal</keyword>
<evidence type="ECO:0000313" key="4">
    <source>
        <dbReference type="Proteomes" id="UP001165586"/>
    </source>
</evidence>